<dbReference type="Gene3D" id="3.40.850.10">
    <property type="entry name" value="Kinesin motor domain"/>
    <property type="match status" value="1"/>
</dbReference>
<dbReference type="CDD" id="cd00106">
    <property type="entry name" value="KISc"/>
    <property type="match status" value="1"/>
</dbReference>
<evidence type="ECO:0000256" key="5">
    <source>
        <dbReference type="ARBA" id="ARBA00023054"/>
    </source>
</evidence>
<feature type="binding site" evidence="6">
    <location>
        <begin position="187"/>
        <end position="194"/>
    </location>
    <ligand>
        <name>ATP</name>
        <dbReference type="ChEBI" id="CHEBI:30616"/>
    </ligand>
</feature>
<dbReference type="PANTHER" id="PTHR47969">
    <property type="entry name" value="CHROMOSOME-ASSOCIATED KINESIN KIF4A-RELATED"/>
    <property type="match status" value="1"/>
</dbReference>
<evidence type="ECO:0000256" key="3">
    <source>
        <dbReference type="ARBA" id="ARBA00022741"/>
    </source>
</evidence>
<keyword evidence="3 6" id="KW-0547">Nucleotide-binding</keyword>
<dbReference type="InterPro" id="IPR036961">
    <property type="entry name" value="Kinesin_motor_dom_sf"/>
</dbReference>
<dbReference type="GO" id="GO:0003777">
    <property type="term" value="F:microtubule motor activity"/>
    <property type="evidence" value="ECO:0007669"/>
    <property type="project" value="InterPro"/>
</dbReference>
<dbReference type="GO" id="GO:0005875">
    <property type="term" value="C:microtubule associated complex"/>
    <property type="evidence" value="ECO:0007669"/>
    <property type="project" value="TreeGrafter"/>
</dbReference>
<name>A0A7S1AN71_NOCSC</name>
<dbReference type="InterPro" id="IPR027640">
    <property type="entry name" value="Kinesin-like_fam"/>
</dbReference>
<dbReference type="Pfam" id="PF00225">
    <property type="entry name" value="Kinesin"/>
    <property type="match status" value="1"/>
</dbReference>
<proteinExistence type="inferred from homology"/>
<keyword evidence="6 7" id="KW-0505">Motor protein</keyword>
<dbReference type="GO" id="GO:0007018">
    <property type="term" value="P:microtubule-based movement"/>
    <property type="evidence" value="ECO:0007669"/>
    <property type="project" value="InterPro"/>
</dbReference>
<dbReference type="GO" id="GO:0008017">
    <property type="term" value="F:microtubule binding"/>
    <property type="evidence" value="ECO:0007669"/>
    <property type="project" value="InterPro"/>
</dbReference>
<dbReference type="GO" id="GO:0005737">
    <property type="term" value="C:cytoplasm"/>
    <property type="evidence" value="ECO:0007669"/>
    <property type="project" value="UniProtKB-SubCell"/>
</dbReference>
<keyword evidence="2" id="KW-0963">Cytoplasm</keyword>
<dbReference type="FunFam" id="3.40.850.10:FF:000082">
    <property type="entry name" value="OSM3-like kinesin"/>
    <property type="match status" value="1"/>
</dbReference>
<dbReference type="InterPro" id="IPR001752">
    <property type="entry name" value="Kinesin_motor_dom"/>
</dbReference>
<accession>A0A7S1AN71</accession>
<evidence type="ECO:0000313" key="9">
    <source>
        <dbReference type="EMBL" id="CAD8859926.1"/>
    </source>
</evidence>
<dbReference type="PANTHER" id="PTHR47969:SF15">
    <property type="entry name" value="CHROMOSOME-ASSOCIATED KINESIN KIF4A-RELATED"/>
    <property type="match status" value="1"/>
</dbReference>
<dbReference type="AlphaFoldDB" id="A0A7S1AN71"/>
<dbReference type="SMART" id="SM00129">
    <property type="entry name" value="KISc"/>
    <property type="match status" value="1"/>
</dbReference>
<sequence length="482" mass="52492">MGGCLRRLVQEGGLQGVLRDNGFRGGEVPTGEAGSVELEGVGCARGSTELLVRANRPKKKRPTLAALRALNRPSEHELEVAPKVDSVRPNPFVRTLQSCIQIIDKNTLMVAIRVRPLNEREVKAGGEECVELHSATRLTLKGTSEKSFGFDCIFGNDSSQQDIFDRTALPLLGKVLLGYNGCLFAYGQTASGKTYTMQGVEHSEEFMGIIPRLCGRLFMEIAARHSTKNITVHMSYMEIYSEHLSDLLVKGATKEPTIKEESAPGGRGIFVEGVSEVLVESPSTMLKLIVEGASNRSVGRTNMNEFSSRSHAVVTLRVTTSDIVGTAASVQTSSKLHLIDLAGSERQKSTGACGERLKEGAQINLSLSALGNVINALTEPGGKTKRHIPYRDSKLTRLLQDSLGGNSYTVMICNCSPAAINSDETLCTLRFAERAKKVENVAFVNQDPTTAKITELSNETRYLKAQLARLQGHISRLEEHYE</sequence>
<evidence type="ECO:0000256" key="2">
    <source>
        <dbReference type="ARBA" id="ARBA00022490"/>
    </source>
</evidence>
<protein>
    <recommendedName>
        <fullName evidence="7">Kinesin-like protein</fullName>
    </recommendedName>
</protein>
<gene>
    <name evidence="9" type="ORF">NSCI0253_LOCUS34280</name>
</gene>
<dbReference type="GO" id="GO:0051231">
    <property type="term" value="P:spindle elongation"/>
    <property type="evidence" value="ECO:0007669"/>
    <property type="project" value="TreeGrafter"/>
</dbReference>
<feature type="domain" description="Kinesin motor" evidence="8">
    <location>
        <begin position="107"/>
        <end position="438"/>
    </location>
</feature>
<evidence type="ECO:0000256" key="6">
    <source>
        <dbReference type="PROSITE-ProRule" id="PRU00283"/>
    </source>
</evidence>
<keyword evidence="7" id="KW-0493">Microtubule</keyword>
<evidence type="ECO:0000256" key="4">
    <source>
        <dbReference type="ARBA" id="ARBA00022840"/>
    </source>
</evidence>
<dbReference type="InterPro" id="IPR027417">
    <property type="entry name" value="P-loop_NTPase"/>
</dbReference>
<comment type="subcellular location">
    <subcellularLocation>
        <location evidence="1">Cytoplasm</location>
    </subcellularLocation>
</comment>
<keyword evidence="5" id="KW-0175">Coiled coil</keyword>
<organism evidence="9">
    <name type="scientific">Noctiluca scintillans</name>
    <name type="common">Sea sparkle</name>
    <name type="synonym">Red tide dinoflagellate</name>
    <dbReference type="NCBI Taxonomy" id="2966"/>
    <lineage>
        <taxon>Eukaryota</taxon>
        <taxon>Sar</taxon>
        <taxon>Alveolata</taxon>
        <taxon>Dinophyceae</taxon>
        <taxon>Noctilucales</taxon>
        <taxon>Noctilucaceae</taxon>
        <taxon>Noctiluca</taxon>
    </lineage>
</organism>
<dbReference type="GO" id="GO:0005874">
    <property type="term" value="C:microtubule"/>
    <property type="evidence" value="ECO:0007669"/>
    <property type="project" value="UniProtKB-KW"/>
</dbReference>
<dbReference type="GO" id="GO:0005524">
    <property type="term" value="F:ATP binding"/>
    <property type="evidence" value="ECO:0007669"/>
    <property type="project" value="UniProtKB-UniRule"/>
</dbReference>
<dbReference type="EMBL" id="HBFQ01048021">
    <property type="protein sequence ID" value="CAD8859926.1"/>
    <property type="molecule type" value="Transcribed_RNA"/>
</dbReference>
<dbReference type="PROSITE" id="PS50067">
    <property type="entry name" value="KINESIN_MOTOR_2"/>
    <property type="match status" value="1"/>
</dbReference>
<evidence type="ECO:0000256" key="7">
    <source>
        <dbReference type="RuleBase" id="RU000394"/>
    </source>
</evidence>
<dbReference type="PROSITE" id="PS00411">
    <property type="entry name" value="KINESIN_MOTOR_1"/>
    <property type="match status" value="1"/>
</dbReference>
<reference evidence="9" key="1">
    <citation type="submission" date="2021-01" db="EMBL/GenBank/DDBJ databases">
        <authorList>
            <person name="Corre E."/>
            <person name="Pelletier E."/>
            <person name="Niang G."/>
            <person name="Scheremetjew M."/>
            <person name="Finn R."/>
            <person name="Kale V."/>
            <person name="Holt S."/>
            <person name="Cochrane G."/>
            <person name="Meng A."/>
            <person name="Brown T."/>
            <person name="Cohen L."/>
        </authorList>
    </citation>
    <scope>NUCLEOTIDE SEQUENCE</scope>
</reference>
<dbReference type="SUPFAM" id="SSF52540">
    <property type="entry name" value="P-loop containing nucleoside triphosphate hydrolases"/>
    <property type="match status" value="1"/>
</dbReference>
<comment type="similarity">
    <text evidence="6 7">Belongs to the TRAFAC class myosin-kinesin ATPase superfamily. Kinesin family.</text>
</comment>
<evidence type="ECO:0000259" key="8">
    <source>
        <dbReference type="PROSITE" id="PS50067"/>
    </source>
</evidence>
<evidence type="ECO:0000256" key="1">
    <source>
        <dbReference type="ARBA" id="ARBA00004496"/>
    </source>
</evidence>
<dbReference type="GO" id="GO:0007052">
    <property type="term" value="P:mitotic spindle organization"/>
    <property type="evidence" value="ECO:0007669"/>
    <property type="project" value="TreeGrafter"/>
</dbReference>
<dbReference type="PRINTS" id="PR00380">
    <property type="entry name" value="KINESINHEAVY"/>
</dbReference>
<dbReference type="InterPro" id="IPR019821">
    <property type="entry name" value="Kinesin_motor_CS"/>
</dbReference>
<keyword evidence="4 6" id="KW-0067">ATP-binding</keyword>